<name>A0A2S6MXS5_RHOGL</name>
<dbReference type="Proteomes" id="UP000239724">
    <property type="component" value="Unassembled WGS sequence"/>
</dbReference>
<evidence type="ECO:0000313" key="1">
    <source>
        <dbReference type="EMBL" id="PPQ27167.1"/>
    </source>
</evidence>
<dbReference type="AlphaFoldDB" id="A0A2S6MXS5"/>
<proteinExistence type="predicted"/>
<reference evidence="1 2" key="1">
    <citation type="journal article" date="2018" name="Arch. Microbiol.">
        <title>New insights into the metabolic potential of the phototrophic purple bacterium Rhodopila globiformis DSM 161(T) from its draft genome sequence and evidence for a vanadium-dependent nitrogenase.</title>
        <authorList>
            <person name="Imhoff J.F."/>
            <person name="Rahn T."/>
            <person name="Kunzel S."/>
            <person name="Neulinger S.C."/>
        </authorList>
    </citation>
    <scope>NUCLEOTIDE SEQUENCE [LARGE SCALE GENOMIC DNA]</scope>
    <source>
        <strain evidence="1 2">DSM 161</strain>
    </source>
</reference>
<gene>
    <name evidence="1" type="ORF">CCS01_28045</name>
</gene>
<keyword evidence="2" id="KW-1185">Reference proteome</keyword>
<protein>
    <submittedName>
        <fullName evidence="1">Uncharacterized protein</fullName>
    </submittedName>
</protein>
<evidence type="ECO:0000313" key="2">
    <source>
        <dbReference type="Proteomes" id="UP000239724"/>
    </source>
</evidence>
<dbReference type="EMBL" id="NHRY01000261">
    <property type="protein sequence ID" value="PPQ27167.1"/>
    <property type="molecule type" value="Genomic_DNA"/>
</dbReference>
<sequence>MLLETNSHAHFRTQPAGRNIVALTQAWFHDLEREMMEAAARAKAAATDAERKIAAEMRDKRAAAIAAFKAKAGLK</sequence>
<comment type="caution">
    <text evidence="1">The sequence shown here is derived from an EMBL/GenBank/DDBJ whole genome shotgun (WGS) entry which is preliminary data.</text>
</comment>
<accession>A0A2S6MXS5</accession>
<organism evidence="1 2">
    <name type="scientific">Rhodopila globiformis</name>
    <name type="common">Rhodopseudomonas globiformis</name>
    <dbReference type="NCBI Taxonomy" id="1071"/>
    <lineage>
        <taxon>Bacteria</taxon>
        <taxon>Pseudomonadati</taxon>
        <taxon>Pseudomonadota</taxon>
        <taxon>Alphaproteobacteria</taxon>
        <taxon>Acetobacterales</taxon>
        <taxon>Acetobacteraceae</taxon>
        <taxon>Rhodopila</taxon>
    </lineage>
</organism>